<evidence type="ECO:0000313" key="3">
    <source>
        <dbReference type="Proteomes" id="UP000653454"/>
    </source>
</evidence>
<evidence type="ECO:0000256" key="1">
    <source>
        <dbReference type="SAM" id="MobiDB-lite"/>
    </source>
</evidence>
<dbReference type="Proteomes" id="UP000653454">
    <property type="component" value="Unassembled WGS sequence"/>
</dbReference>
<organism evidence="2 3">
    <name type="scientific">Plutella xylostella</name>
    <name type="common">Diamondback moth</name>
    <name type="synonym">Plutella maculipennis</name>
    <dbReference type="NCBI Taxonomy" id="51655"/>
    <lineage>
        <taxon>Eukaryota</taxon>
        <taxon>Metazoa</taxon>
        <taxon>Ecdysozoa</taxon>
        <taxon>Arthropoda</taxon>
        <taxon>Hexapoda</taxon>
        <taxon>Insecta</taxon>
        <taxon>Pterygota</taxon>
        <taxon>Neoptera</taxon>
        <taxon>Endopterygota</taxon>
        <taxon>Lepidoptera</taxon>
        <taxon>Glossata</taxon>
        <taxon>Ditrysia</taxon>
        <taxon>Yponomeutoidea</taxon>
        <taxon>Plutellidae</taxon>
        <taxon>Plutella</taxon>
    </lineage>
</organism>
<name>A0A8S4DT40_PLUXY</name>
<evidence type="ECO:0000313" key="2">
    <source>
        <dbReference type="EMBL" id="CAG9105916.1"/>
    </source>
</evidence>
<sequence length="153" mass="16970">MKTKTDKSKNGDSDSESRPEKHTSALASGPPPPAPIVSKSADVPRPPGWNGQLRRHGSSRFNVHSHNQELVKLPPLKVHGSRDGLWRWLLRRRELCLNYNDVFSPRRVSASTSLVSVELGWHIENIGKARFFVAAAATPPRLSCSERSASDSR</sequence>
<accession>A0A8S4DT40</accession>
<feature type="region of interest" description="Disordered" evidence="1">
    <location>
        <begin position="1"/>
        <end position="57"/>
    </location>
</feature>
<gene>
    <name evidence="2" type="ORF">PLXY2_LOCUS3514</name>
</gene>
<dbReference type="AlphaFoldDB" id="A0A8S4DT40"/>
<reference evidence="2" key="1">
    <citation type="submission" date="2020-11" db="EMBL/GenBank/DDBJ databases">
        <authorList>
            <person name="Whiteford S."/>
        </authorList>
    </citation>
    <scope>NUCLEOTIDE SEQUENCE</scope>
</reference>
<dbReference type="EMBL" id="CAJHNJ030000009">
    <property type="protein sequence ID" value="CAG9105916.1"/>
    <property type="molecule type" value="Genomic_DNA"/>
</dbReference>
<feature type="compositionally biased region" description="Basic and acidic residues" evidence="1">
    <location>
        <begin position="1"/>
        <end position="23"/>
    </location>
</feature>
<comment type="caution">
    <text evidence="2">The sequence shown here is derived from an EMBL/GenBank/DDBJ whole genome shotgun (WGS) entry which is preliminary data.</text>
</comment>
<protein>
    <submittedName>
        <fullName evidence="2">(diamondback moth) hypothetical protein</fullName>
    </submittedName>
</protein>
<proteinExistence type="predicted"/>
<keyword evidence="3" id="KW-1185">Reference proteome</keyword>